<dbReference type="InterPro" id="IPR017946">
    <property type="entry name" value="PLC-like_Pdiesterase_TIM-brl"/>
</dbReference>
<name>A0A9P9HDQ7_FUSRE</name>
<evidence type="ECO:0000256" key="1">
    <source>
        <dbReference type="SAM" id="MobiDB-lite"/>
    </source>
</evidence>
<dbReference type="GO" id="GO:0006629">
    <property type="term" value="P:lipid metabolic process"/>
    <property type="evidence" value="ECO:0007669"/>
    <property type="project" value="InterPro"/>
</dbReference>
<dbReference type="OrthoDB" id="7984201at2759"/>
<dbReference type="AlphaFoldDB" id="A0A9P9HDQ7"/>
<evidence type="ECO:0000313" key="4">
    <source>
        <dbReference type="Proteomes" id="UP000720189"/>
    </source>
</evidence>
<feature type="compositionally biased region" description="Basic and acidic residues" evidence="1">
    <location>
        <begin position="483"/>
        <end position="494"/>
    </location>
</feature>
<proteinExistence type="predicted"/>
<dbReference type="RefSeq" id="XP_046051185.1">
    <property type="nucleotide sequence ID" value="XM_046199239.1"/>
</dbReference>
<accession>A0A9P9HDQ7</accession>
<keyword evidence="4" id="KW-1185">Reference proteome</keyword>
<dbReference type="Gene3D" id="3.20.20.190">
    <property type="entry name" value="Phosphatidylinositol (PI) phosphodiesterase"/>
    <property type="match status" value="1"/>
</dbReference>
<feature type="signal peptide" evidence="2">
    <location>
        <begin position="1"/>
        <end position="20"/>
    </location>
</feature>
<feature type="region of interest" description="Disordered" evidence="1">
    <location>
        <begin position="93"/>
        <end position="118"/>
    </location>
</feature>
<evidence type="ECO:0000313" key="3">
    <source>
        <dbReference type="EMBL" id="KAH7255616.1"/>
    </source>
</evidence>
<gene>
    <name evidence="3" type="ORF">BKA55DRAFT_688625</name>
</gene>
<dbReference type="PANTHER" id="PTHR13593">
    <property type="match status" value="1"/>
</dbReference>
<feature type="compositionally biased region" description="Low complexity" evidence="1">
    <location>
        <begin position="93"/>
        <end position="113"/>
    </location>
</feature>
<dbReference type="PANTHER" id="PTHR13593:SF140">
    <property type="entry name" value="PLC-LIKE PHOSPHODIESTERASE"/>
    <property type="match status" value="1"/>
</dbReference>
<dbReference type="GeneID" id="70229193"/>
<dbReference type="Proteomes" id="UP000720189">
    <property type="component" value="Unassembled WGS sequence"/>
</dbReference>
<dbReference type="SUPFAM" id="SSF51695">
    <property type="entry name" value="PLC-like phosphodiesterases"/>
    <property type="match status" value="1"/>
</dbReference>
<dbReference type="GO" id="GO:0008081">
    <property type="term" value="F:phosphoric diester hydrolase activity"/>
    <property type="evidence" value="ECO:0007669"/>
    <property type="project" value="InterPro"/>
</dbReference>
<protein>
    <submittedName>
        <fullName evidence="3">PLC-like phosphodiesterase</fullName>
    </submittedName>
</protein>
<organism evidence="3 4">
    <name type="scientific">Fusarium redolens</name>
    <dbReference type="NCBI Taxonomy" id="48865"/>
    <lineage>
        <taxon>Eukaryota</taxon>
        <taxon>Fungi</taxon>
        <taxon>Dikarya</taxon>
        <taxon>Ascomycota</taxon>
        <taxon>Pezizomycotina</taxon>
        <taxon>Sordariomycetes</taxon>
        <taxon>Hypocreomycetidae</taxon>
        <taxon>Hypocreales</taxon>
        <taxon>Nectriaceae</taxon>
        <taxon>Fusarium</taxon>
        <taxon>Fusarium redolens species complex</taxon>
    </lineage>
</organism>
<dbReference type="Pfam" id="PF26146">
    <property type="entry name" value="PI-PLC_X"/>
    <property type="match status" value="1"/>
</dbReference>
<keyword evidence="2" id="KW-0732">Signal</keyword>
<evidence type="ECO:0000256" key="2">
    <source>
        <dbReference type="SAM" id="SignalP"/>
    </source>
</evidence>
<dbReference type="InterPro" id="IPR051057">
    <property type="entry name" value="PI-PLC_domain"/>
</dbReference>
<reference evidence="3" key="1">
    <citation type="journal article" date="2021" name="Nat. Commun.">
        <title>Genetic determinants of endophytism in the Arabidopsis root mycobiome.</title>
        <authorList>
            <person name="Mesny F."/>
            <person name="Miyauchi S."/>
            <person name="Thiergart T."/>
            <person name="Pickel B."/>
            <person name="Atanasova L."/>
            <person name="Karlsson M."/>
            <person name="Huettel B."/>
            <person name="Barry K.W."/>
            <person name="Haridas S."/>
            <person name="Chen C."/>
            <person name="Bauer D."/>
            <person name="Andreopoulos W."/>
            <person name="Pangilinan J."/>
            <person name="LaButti K."/>
            <person name="Riley R."/>
            <person name="Lipzen A."/>
            <person name="Clum A."/>
            <person name="Drula E."/>
            <person name="Henrissat B."/>
            <person name="Kohler A."/>
            <person name="Grigoriev I.V."/>
            <person name="Martin F.M."/>
            <person name="Hacquard S."/>
        </authorList>
    </citation>
    <scope>NUCLEOTIDE SEQUENCE</scope>
    <source>
        <strain evidence="3">MPI-CAGE-AT-0023</strain>
    </source>
</reference>
<feature type="chain" id="PRO_5040492781" evidence="2">
    <location>
        <begin position="21"/>
        <end position="494"/>
    </location>
</feature>
<comment type="caution">
    <text evidence="3">The sequence shown here is derived from an EMBL/GenBank/DDBJ whole genome shotgun (WGS) entry which is preliminary data.</text>
</comment>
<sequence>MKLCSSILVALALASSHVAAQTVDLSASSDLTFIGGTRTQKITRQTGPPTGAYSSYASKITLQGSSDTESDELTSTLTGLFPTDATDSTTITSNLTETGTGTATTNGTSTATTKAKPTNTQPCNNYVELCKRKYGNITMVGCHNSPFVRPGNSGSNQELEVETQLNDGIRFLQAQIQFPSNSSVPHFCHSTCDLLDAGPITDWLTRVRKWVDDHPYDVVTILLGNGNYSHPDLYVPYIRETGILKYVYQAPYLPMALEDWPTLEDLIIRGKRVIMFIDYVSDQKKYPWLLDEFTQMWETPFDPLDRDFPCTVQRPPDLSEKSAKNRLYLMNHNLNAEFNVFGAEILVPAVALLNETNNVTGYGSLGVAANNCRSDWGRAPNILNVDYYNYGGFPGSVFEVAAQMNNVTYNRDSCCGTTSLAPHTYQAASMTALVAALMVALQHRRQNNSAAQYLLRLTVKNLMLFRLFPMPSGLSTDKKKKQKKEEDKRVPQLC</sequence>
<dbReference type="EMBL" id="JAGMUX010000006">
    <property type="protein sequence ID" value="KAH7255616.1"/>
    <property type="molecule type" value="Genomic_DNA"/>
</dbReference>
<feature type="region of interest" description="Disordered" evidence="1">
    <location>
        <begin position="475"/>
        <end position="494"/>
    </location>
</feature>